<dbReference type="EMBL" id="JABWUV010000001">
    <property type="protein sequence ID" value="KAF6388727.1"/>
    <property type="molecule type" value="Genomic_DNA"/>
</dbReference>
<feature type="chain" id="PRO_5029761927" evidence="8">
    <location>
        <begin position="27"/>
        <end position="432"/>
    </location>
</feature>
<feature type="signal peptide" evidence="8">
    <location>
        <begin position="1"/>
        <end position="26"/>
    </location>
</feature>
<dbReference type="AlphaFoldDB" id="A0A7J8AQ55"/>
<dbReference type="PRINTS" id="PR01609">
    <property type="entry name" value="CD36FAMILY"/>
</dbReference>
<dbReference type="Pfam" id="PF01130">
    <property type="entry name" value="CD36"/>
    <property type="match status" value="1"/>
</dbReference>
<protein>
    <submittedName>
        <fullName evidence="9">Scavenger receptor class B member 2</fullName>
    </submittedName>
</protein>
<dbReference type="PANTHER" id="PTHR11923:SF51">
    <property type="entry name" value="LYSOSOME MEMBRANE PROTEIN 2"/>
    <property type="match status" value="1"/>
</dbReference>
<dbReference type="InterPro" id="IPR002159">
    <property type="entry name" value="CD36_fam"/>
</dbReference>
<dbReference type="PANTHER" id="PTHR11923">
    <property type="entry name" value="SCAVENGER RECEPTOR CLASS B TYPE-1 SR-B1"/>
    <property type="match status" value="1"/>
</dbReference>
<comment type="similarity">
    <text evidence="2">Belongs to the CD36 family.</text>
</comment>
<evidence type="ECO:0000256" key="2">
    <source>
        <dbReference type="ARBA" id="ARBA00010532"/>
    </source>
</evidence>
<evidence type="ECO:0000256" key="3">
    <source>
        <dbReference type="ARBA" id="ARBA00022692"/>
    </source>
</evidence>
<comment type="caution">
    <text evidence="9">The sequence shown here is derived from an EMBL/GenBank/DDBJ whole genome shotgun (WGS) entry which is preliminary data.</text>
</comment>
<feature type="transmembrane region" description="Helical" evidence="7">
    <location>
        <begin position="392"/>
        <end position="412"/>
    </location>
</feature>
<evidence type="ECO:0000313" key="10">
    <source>
        <dbReference type="Proteomes" id="UP000527355"/>
    </source>
</evidence>
<evidence type="ECO:0000256" key="8">
    <source>
        <dbReference type="SAM" id="SignalP"/>
    </source>
</evidence>
<gene>
    <name evidence="9" type="ORF">mMyoMyo1_017094</name>
</gene>
<organism evidence="9 10">
    <name type="scientific">Myotis myotis</name>
    <name type="common">Greater mouse-eared bat</name>
    <name type="synonym">Vespertilio myotis</name>
    <dbReference type="NCBI Taxonomy" id="51298"/>
    <lineage>
        <taxon>Eukaryota</taxon>
        <taxon>Metazoa</taxon>
        <taxon>Chordata</taxon>
        <taxon>Craniata</taxon>
        <taxon>Vertebrata</taxon>
        <taxon>Euteleostomi</taxon>
        <taxon>Mammalia</taxon>
        <taxon>Eutheria</taxon>
        <taxon>Laurasiatheria</taxon>
        <taxon>Chiroptera</taxon>
        <taxon>Yangochiroptera</taxon>
        <taxon>Vespertilionidae</taxon>
        <taxon>Myotis</taxon>
    </lineage>
</organism>
<keyword evidence="8" id="KW-0732">Signal</keyword>
<keyword evidence="6" id="KW-0325">Glycoprotein</keyword>
<sequence length="432" mass="48611">MGRCCFYAVGTLSLLLLVTSVTLLVARVFQKAVDQAIEKNIVLRNGSEAFDSWKQPPVPVYIQFYFFNVTNPEEILRGEIPRLEEVGPYTYREIRNKADIQFGENGTTISAVSIKAYQQKFFVTHTVHDLLWGYKDELMSLIHPFKPEVPPYFGLYYGKNGTNDGDYVFLTGEDNYLNFSKIVEWNGKTSLGWWTTDKCNMINGTDGDTFHPLITKDEVLYVFPSDFCRSVHITFSDYKSVQGLPAFRFTVPYEALANTSDNAGFCIPAGNCLGSGVLNVSICKNGAPIILSFPHFYQADQSFVSAIDGMHPNKDHHETFVDINPLTGFILRAAKRFQINVYVKKIDGFSETGNIRTMVFPVMYVNESVVIDKENASRLKSVINTTSIISNVPYIVMALGVFFGLIFTWLACRGQGFMDEGTADERAPLIRT</sequence>
<dbReference type="PRINTS" id="PR01611">
    <property type="entry name" value="LIMPII"/>
</dbReference>
<name>A0A7J8AQ55_MYOMY</name>
<evidence type="ECO:0000256" key="7">
    <source>
        <dbReference type="SAM" id="Phobius"/>
    </source>
</evidence>
<dbReference type="GO" id="GO:0006898">
    <property type="term" value="P:receptor-mediated endocytosis"/>
    <property type="evidence" value="ECO:0007669"/>
    <property type="project" value="TreeGrafter"/>
</dbReference>
<evidence type="ECO:0000256" key="5">
    <source>
        <dbReference type="ARBA" id="ARBA00023136"/>
    </source>
</evidence>
<dbReference type="VEuPathDB" id="HostDB:GeneID_118670112"/>
<keyword evidence="5 7" id="KW-0472">Membrane</keyword>
<evidence type="ECO:0000313" key="9">
    <source>
        <dbReference type="EMBL" id="KAF6388727.1"/>
    </source>
</evidence>
<dbReference type="GO" id="GO:0005044">
    <property type="term" value="F:scavenger receptor activity"/>
    <property type="evidence" value="ECO:0007669"/>
    <property type="project" value="InterPro"/>
</dbReference>
<keyword evidence="4 7" id="KW-1133">Transmembrane helix</keyword>
<keyword evidence="3 7" id="KW-0812">Transmembrane</keyword>
<reference evidence="9 10" key="1">
    <citation type="journal article" date="2020" name="Nature">
        <title>Six reference-quality genomes reveal evolution of bat adaptations.</title>
        <authorList>
            <person name="Jebb D."/>
            <person name="Huang Z."/>
            <person name="Pippel M."/>
            <person name="Hughes G.M."/>
            <person name="Lavrichenko K."/>
            <person name="Devanna P."/>
            <person name="Winkler S."/>
            <person name="Jermiin L.S."/>
            <person name="Skirmuntt E.C."/>
            <person name="Katzourakis A."/>
            <person name="Burkitt-Gray L."/>
            <person name="Ray D.A."/>
            <person name="Sullivan K.A.M."/>
            <person name="Roscito J.G."/>
            <person name="Kirilenko B.M."/>
            <person name="Davalos L.M."/>
            <person name="Corthals A.P."/>
            <person name="Power M.L."/>
            <person name="Jones G."/>
            <person name="Ransome R.D."/>
            <person name="Dechmann D.K.N."/>
            <person name="Locatelli A.G."/>
            <person name="Puechmaille S.J."/>
            <person name="Fedrigo O."/>
            <person name="Jarvis E.D."/>
            <person name="Hiller M."/>
            <person name="Vernes S.C."/>
            <person name="Myers E.W."/>
            <person name="Teeling E.C."/>
        </authorList>
    </citation>
    <scope>NUCLEOTIDE SEQUENCE [LARGE SCALE GENOMIC DNA]</scope>
    <source>
        <strain evidence="9">MMyoMyo1</strain>
        <tissue evidence="9">Flight muscle</tissue>
    </source>
</reference>
<evidence type="ECO:0000256" key="4">
    <source>
        <dbReference type="ARBA" id="ARBA00022989"/>
    </source>
</evidence>
<keyword evidence="9" id="KW-0675">Receptor</keyword>
<keyword evidence="10" id="KW-1185">Reference proteome</keyword>
<dbReference type="GO" id="GO:0005764">
    <property type="term" value="C:lysosome"/>
    <property type="evidence" value="ECO:0007669"/>
    <property type="project" value="InterPro"/>
</dbReference>
<evidence type="ECO:0000256" key="6">
    <source>
        <dbReference type="ARBA" id="ARBA00023180"/>
    </source>
</evidence>
<dbReference type="InterPro" id="IPR005429">
    <property type="entry name" value="LimpII"/>
</dbReference>
<accession>A0A7J8AQ55</accession>
<proteinExistence type="inferred from homology"/>
<evidence type="ECO:0000256" key="1">
    <source>
        <dbReference type="ARBA" id="ARBA00004370"/>
    </source>
</evidence>
<dbReference type="GO" id="GO:0016020">
    <property type="term" value="C:membrane"/>
    <property type="evidence" value="ECO:0007669"/>
    <property type="project" value="UniProtKB-SubCell"/>
</dbReference>
<dbReference type="GO" id="GO:0006622">
    <property type="term" value="P:protein targeting to lysosome"/>
    <property type="evidence" value="ECO:0007669"/>
    <property type="project" value="TreeGrafter"/>
</dbReference>
<dbReference type="Proteomes" id="UP000527355">
    <property type="component" value="Unassembled WGS sequence"/>
</dbReference>
<comment type="subcellular location">
    <subcellularLocation>
        <location evidence="1">Membrane</location>
    </subcellularLocation>
</comment>